<dbReference type="InParanoid" id="A0A7J7D120"/>
<dbReference type="GO" id="GO:0008289">
    <property type="term" value="F:lipid binding"/>
    <property type="evidence" value="ECO:0007669"/>
    <property type="project" value="UniProtKB-KW"/>
</dbReference>
<accession>A0A7J7D120</accession>
<keyword evidence="2" id="KW-1015">Disulfide bond</keyword>
<dbReference type="PANTHER" id="PTHR33076">
    <property type="entry name" value="NON-SPECIFIC LIPID-TRANSFER PROTEIN 2-RELATED"/>
    <property type="match status" value="1"/>
</dbReference>
<reference evidence="5 6" key="1">
    <citation type="journal article" date="2020" name="Nat. Commun.">
        <title>Genome of Tripterygium wilfordii and identification of cytochrome P450 involved in triptolide biosynthesis.</title>
        <authorList>
            <person name="Tu L."/>
            <person name="Su P."/>
            <person name="Zhang Z."/>
            <person name="Gao L."/>
            <person name="Wang J."/>
            <person name="Hu T."/>
            <person name="Zhou J."/>
            <person name="Zhang Y."/>
            <person name="Zhao Y."/>
            <person name="Liu Y."/>
            <person name="Song Y."/>
            <person name="Tong Y."/>
            <person name="Lu Y."/>
            <person name="Yang J."/>
            <person name="Xu C."/>
            <person name="Jia M."/>
            <person name="Peters R.J."/>
            <person name="Huang L."/>
            <person name="Gao W."/>
        </authorList>
    </citation>
    <scope>NUCLEOTIDE SEQUENCE [LARGE SCALE GENOMIC DNA]</scope>
    <source>
        <strain evidence="6">cv. XIE 37</strain>
        <tissue evidence="5">Leaf</tissue>
    </source>
</reference>
<dbReference type="SMART" id="SM00499">
    <property type="entry name" value="AAI"/>
    <property type="match status" value="1"/>
</dbReference>
<dbReference type="SUPFAM" id="SSF47699">
    <property type="entry name" value="Bifunctional inhibitor/lipid-transfer protein/seed storage 2S albumin"/>
    <property type="match status" value="1"/>
</dbReference>
<evidence type="ECO:0000313" key="6">
    <source>
        <dbReference type="Proteomes" id="UP000593562"/>
    </source>
</evidence>
<dbReference type="AlphaFoldDB" id="A0A7J7D120"/>
<dbReference type="InterPro" id="IPR036312">
    <property type="entry name" value="Bifun_inhib/LTP/seed_sf"/>
</dbReference>
<evidence type="ECO:0000259" key="4">
    <source>
        <dbReference type="SMART" id="SM00499"/>
    </source>
</evidence>
<comment type="function">
    <text evidence="3">Plant non-specific lipid-transfer proteins transfer phospholipids as well as galactolipids across membranes. May play a role in wax or cutin deposition in the cell walls of expanding epidermal cells and certain secretory tissues.</text>
</comment>
<keyword evidence="3" id="KW-0813">Transport</keyword>
<comment type="similarity">
    <text evidence="1 3">Belongs to the plant LTP family.</text>
</comment>
<dbReference type="Gene3D" id="1.10.110.10">
    <property type="entry name" value="Plant lipid-transfer and hydrophobic proteins"/>
    <property type="match status" value="1"/>
</dbReference>
<gene>
    <name evidence="5" type="ORF">HS088_TW11G00118</name>
</gene>
<organism evidence="5 6">
    <name type="scientific">Tripterygium wilfordii</name>
    <name type="common">Thunder God vine</name>
    <dbReference type="NCBI Taxonomy" id="458696"/>
    <lineage>
        <taxon>Eukaryota</taxon>
        <taxon>Viridiplantae</taxon>
        <taxon>Streptophyta</taxon>
        <taxon>Embryophyta</taxon>
        <taxon>Tracheophyta</taxon>
        <taxon>Spermatophyta</taxon>
        <taxon>Magnoliopsida</taxon>
        <taxon>eudicotyledons</taxon>
        <taxon>Gunneridae</taxon>
        <taxon>Pentapetalae</taxon>
        <taxon>rosids</taxon>
        <taxon>fabids</taxon>
        <taxon>Celastrales</taxon>
        <taxon>Celastraceae</taxon>
        <taxon>Tripterygium</taxon>
    </lineage>
</organism>
<dbReference type="CDD" id="cd01960">
    <property type="entry name" value="nsLTP1"/>
    <property type="match status" value="1"/>
</dbReference>
<protein>
    <recommendedName>
        <fullName evidence="3">Non-specific lipid-transfer protein</fullName>
    </recommendedName>
</protein>
<feature type="domain" description="Bifunctional inhibitor/plant lipid transfer protein/seed storage helical" evidence="4">
    <location>
        <begin position="18"/>
        <end position="102"/>
    </location>
</feature>
<dbReference type="EMBL" id="JAAARO010000011">
    <property type="protein sequence ID" value="KAF5740055.1"/>
    <property type="molecule type" value="Genomic_DNA"/>
</dbReference>
<keyword evidence="3" id="KW-0446">Lipid-binding</keyword>
<name>A0A7J7D120_TRIWF</name>
<sequence length="106" mass="11081">MSILVGVPEANAASAITCEQVTIWLTPCIGYGVFGGVVPNACCSGIKALDAAAKTAEDRRTKCQCVKEGAARIPGLNYDRVNTLPDICGTTCPYKLSPTLDCSKVN</sequence>
<evidence type="ECO:0000256" key="3">
    <source>
        <dbReference type="RuleBase" id="RU000628"/>
    </source>
</evidence>
<dbReference type="GO" id="GO:0006869">
    <property type="term" value="P:lipid transport"/>
    <property type="evidence" value="ECO:0007669"/>
    <property type="project" value="InterPro"/>
</dbReference>
<proteinExistence type="inferred from homology"/>
<evidence type="ECO:0000256" key="1">
    <source>
        <dbReference type="ARBA" id="ARBA00009748"/>
    </source>
</evidence>
<dbReference type="InterPro" id="IPR000528">
    <property type="entry name" value="Plant_nsLTP"/>
</dbReference>
<dbReference type="InterPro" id="IPR016140">
    <property type="entry name" value="Bifunc_inhib/LTP/seed_store"/>
</dbReference>
<evidence type="ECO:0000256" key="2">
    <source>
        <dbReference type="ARBA" id="ARBA00023157"/>
    </source>
</evidence>
<dbReference type="Pfam" id="PF00234">
    <property type="entry name" value="Tryp_alpha_amyl"/>
    <property type="match status" value="1"/>
</dbReference>
<dbReference type="Proteomes" id="UP000593562">
    <property type="component" value="Unassembled WGS sequence"/>
</dbReference>
<evidence type="ECO:0000313" key="5">
    <source>
        <dbReference type="EMBL" id="KAF5740055.1"/>
    </source>
</evidence>
<keyword evidence="6" id="KW-1185">Reference proteome</keyword>
<dbReference type="PRINTS" id="PR00382">
    <property type="entry name" value="LIPIDTRNSFER"/>
</dbReference>
<comment type="caution">
    <text evidence="5">The sequence shown here is derived from an EMBL/GenBank/DDBJ whole genome shotgun (WGS) entry which is preliminary data.</text>
</comment>